<dbReference type="Gene3D" id="3.30.429.10">
    <property type="entry name" value="Macrophage Migration Inhibitory Factor"/>
    <property type="match status" value="1"/>
</dbReference>
<evidence type="ECO:0000313" key="1">
    <source>
        <dbReference type="EMBL" id="KJS59792.1"/>
    </source>
</evidence>
<evidence type="ECO:0000313" key="2">
    <source>
        <dbReference type="Proteomes" id="UP000033699"/>
    </source>
</evidence>
<dbReference type="PANTHER" id="PTHR37950:SF1">
    <property type="entry name" value="4-HYDROXYPHENYLACETATE CATABOLISM PROTEIN"/>
    <property type="match status" value="1"/>
</dbReference>
<comment type="caution">
    <text evidence="1">The sequence shown here is derived from an EMBL/GenBank/DDBJ whole genome shotgun (WGS) entry which is preliminary data.</text>
</comment>
<name>A0A0F2TDG8_STRR3</name>
<sequence length="122" mass="13073">MPQISVDYSADLADTFDRRALGLAINRLAEETVDAKPEACKTVFRPVESLVVGTTGTPADAQVFVQFQLFPGRTPEAKAALSEGVLALLAEHVRPGPGVRLFTAVDVADIDRDSYRSATVRG</sequence>
<dbReference type="SUPFAM" id="SSF55331">
    <property type="entry name" value="Tautomerase/MIF"/>
    <property type="match status" value="1"/>
</dbReference>
<dbReference type="InterPro" id="IPR004220">
    <property type="entry name" value="5-COMe_2-OHmuconate_Isoase"/>
</dbReference>
<gene>
    <name evidence="1" type="ORF">VM95_25285</name>
</gene>
<proteinExistence type="predicted"/>
<keyword evidence="2" id="KW-1185">Reference proteome</keyword>
<dbReference type="PANTHER" id="PTHR37950">
    <property type="entry name" value="4-HYDROXYPHENYLACETATE CATABOLISM PROTEIN"/>
    <property type="match status" value="1"/>
</dbReference>
<dbReference type="AlphaFoldDB" id="A0A0F2TDG8"/>
<dbReference type="EMBL" id="JZKH01000059">
    <property type="protein sequence ID" value="KJS59792.1"/>
    <property type="molecule type" value="Genomic_DNA"/>
</dbReference>
<dbReference type="RefSeq" id="WP_045700566.1">
    <property type="nucleotide sequence ID" value="NZ_JZKH01000059.1"/>
</dbReference>
<dbReference type="PATRIC" id="fig|359131.3.peg.6092"/>
<dbReference type="OrthoDB" id="7203947at2"/>
<dbReference type="Proteomes" id="UP000033699">
    <property type="component" value="Unassembled WGS sequence"/>
</dbReference>
<dbReference type="GO" id="GO:0008704">
    <property type="term" value="F:5-carboxymethyl-2-hydroxymuconate delta-isomerase activity"/>
    <property type="evidence" value="ECO:0007669"/>
    <property type="project" value="InterPro"/>
</dbReference>
<protein>
    <submittedName>
        <fullName evidence="1">Uncharacterized protein</fullName>
    </submittedName>
</protein>
<accession>A0A0F2TDG8</accession>
<organism evidence="1 2">
    <name type="scientific">Streptomyces rubellomurinus (strain ATCC 31215)</name>
    <dbReference type="NCBI Taxonomy" id="359131"/>
    <lineage>
        <taxon>Bacteria</taxon>
        <taxon>Bacillati</taxon>
        <taxon>Actinomycetota</taxon>
        <taxon>Actinomycetes</taxon>
        <taxon>Kitasatosporales</taxon>
        <taxon>Streptomycetaceae</taxon>
        <taxon>Streptomyces</taxon>
    </lineage>
</organism>
<reference evidence="1 2" key="1">
    <citation type="submission" date="2015-02" db="EMBL/GenBank/DDBJ databases">
        <authorList>
            <person name="Ju K.-S."/>
            <person name="Doroghazi J.R."/>
            <person name="Metcalf W."/>
        </authorList>
    </citation>
    <scope>NUCLEOTIDE SEQUENCE [LARGE SCALE GENOMIC DNA]</scope>
    <source>
        <strain evidence="1 2">ATCC 31215</strain>
    </source>
</reference>
<dbReference type="InterPro" id="IPR014347">
    <property type="entry name" value="Tautomerase/MIF_sf"/>
</dbReference>